<keyword evidence="4" id="KW-1185">Reference proteome</keyword>
<dbReference type="AlphaFoldDB" id="A0A2I0HTP8"/>
<dbReference type="EMBL" id="PGOL01005540">
    <property type="protein sequence ID" value="PKI34953.1"/>
    <property type="molecule type" value="Genomic_DNA"/>
</dbReference>
<comment type="caution">
    <text evidence="3">The sequence shown here is derived from an EMBL/GenBank/DDBJ whole genome shotgun (WGS) entry which is preliminary data.</text>
</comment>
<dbReference type="Proteomes" id="UP000233551">
    <property type="component" value="Unassembled WGS sequence"/>
</dbReference>
<keyword evidence="1" id="KW-0472">Membrane</keyword>
<protein>
    <recommendedName>
        <fullName evidence="5">Transmembrane protein</fullName>
    </recommendedName>
</protein>
<evidence type="ECO:0000256" key="2">
    <source>
        <dbReference type="SAM" id="SignalP"/>
    </source>
</evidence>
<keyword evidence="2" id="KW-0732">Signal</keyword>
<accession>A0A2I0HTP8</accession>
<evidence type="ECO:0000256" key="1">
    <source>
        <dbReference type="SAM" id="Phobius"/>
    </source>
</evidence>
<organism evidence="3 4">
    <name type="scientific">Punica granatum</name>
    <name type="common">Pomegranate</name>
    <dbReference type="NCBI Taxonomy" id="22663"/>
    <lineage>
        <taxon>Eukaryota</taxon>
        <taxon>Viridiplantae</taxon>
        <taxon>Streptophyta</taxon>
        <taxon>Embryophyta</taxon>
        <taxon>Tracheophyta</taxon>
        <taxon>Spermatophyta</taxon>
        <taxon>Magnoliopsida</taxon>
        <taxon>eudicotyledons</taxon>
        <taxon>Gunneridae</taxon>
        <taxon>Pentapetalae</taxon>
        <taxon>rosids</taxon>
        <taxon>malvids</taxon>
        <taxon>Myrtales</taxon>
        <taxon>Lythraceae</taxon>
        <taxon>Punica</taxon>
    </lineage>
</organism>
<sequence length="82" mass="8565">MAGSEISFMHVALFLVALFLVATALPTHSDSSDVEHSGIVVSGLNNSIPDGMNVKLTIGGGFLFVGLVSQAMVLLNNITMVF</sequence>
<proteinExistence type="predicted"/>
<feature type="signal peptide" evidence="2">
    <location>
        <begin position="1"/>
        <end position="24"/>
    </location>
</feature>
<evidence type="ECO:0000313" key="4">
    <source>
        <dbReference type="Proteomes" id="UP000233551"/>
    </source>
</evidence>
<name>A0A2I0HTP8_PUNGR</name>
<keyword evidence="1" id="KW-0812">Transmembrane</keyword>
<keyword evidence="1" id="KW-1133">Transmembrane helix</keyword>
<reference evidence="3 4" key="1">
    <citation type="submission" date="2017-11" db="EMBL/GenBank/DDBJ databases">
        <title>De-novo sequencing of pomegranate (Punica granatum L.) genome.</title>
        <authorList>
            <person name="Akparov Z."/>
            <person name="Amiraslanov A."/>
            <person name="Hajiyeva S."/>
            <person name="Abbasov M."/>
            <person name="Kaur K."/>
            <person name="Hamwieh A."/>
            <person name="Solovyev V."/>
            <person name="Salamov A."/>
            <person name="Braich B."/>
            <person name="Kosarev P."/>
            <person name="Mahmoud A."/>
            <person name="Hajiyev E."/>
            <person name="Babayeva S."/>
            <person name="Izzatullayeva V."/>
            <person name="Mammadov A."/>
            <person name="Mammadov A."/>
            <person name="Sharifova S."/>
            <person name="Ojaghi J."/>
            <person name="Eynullazada K."/>
            <person name="Bayramov B."/>
            <person name="Abdulazimova A."/>
            <person name="Shahmuradov I."/>
        </authorList>
    </citation>
    <scope>NUCLEOTIDE SEQUENCE [LARGE SCALE GENOMIC DNA]</scope>
    <source>
        <strain evidence="4">cv. AG2017</strain>
        <tissue evidence="3">Leaf</tissue>
    </source>
</reference>
<feature type="chain" id="PRO_5014136185" description="Transmembrane protein" evidence="2">
    <location>
        <begin position="25"/>
        <end position="82"/>
    </location>
</feature>
<evidence type="ECO:0008006" key="5">
    <source>
        <dbReference type="Google" id="ProtNLM"/>
    </source>
</evidence>
<gene>
    <name evidence="3" type="ORF">CRG98_044659</name>
</gene>
<feature type="transmembrane region" description="Helical" evidence="1">
    <location>
        <begin position="55"/>
        <end position="75"/>
    </location>
</feature>
<evidence type="ECO:0000313" key="3">
    <source>
        <dbReference type="EMBL" id="PKI34953.1"/>
    </source>
</evidence>